<proteinExistence type="predicted"/>
<evidence type="ECO:0000259" key="2">
    <source>
        <dbReference type="Pfam" id="PF01557"/>
    </source>
</evidence>
<keyword evidence="4" id="KW-1185">Reference proteome</keyword>
<dbReference type="Proteomes" id="UP000198615">
    <property type="component" value="Unassembled WGS sequence"/>
</dbReference>
<dbReference type="InterPro" id="IPR036663">
    <property type="entry name" value="Fumarylacetoacetase_C_sf"/>
</dbReference>
<organism evidence="3 4">
    <name type="scientific">Thalassobaculum litoreum DSM 18839</name>
    <dbReference type="NCBI Taxonomy" id="1123362"/>
    <lineage>
        <taxon>Bacteria</taxon>
        <taxon>Pseudomonadati</taxon>
        <taxon>Pseudomonadota</taxon>
        <taxon>Alphaproteobacteria</taxon>
        <taxon>Rhodospirillales</taxon>
        <taxon>Thalassobaculaceae</taxon>
        <taxon>Thalassobaculum</taxon>
    </lineage>
</organism>
<evidence type="ECO:0000313" key="3">
    <source>
        <dbReference type="EMBL" id="SDF23229.1"/>
    </source>
</evidence>
<dbReference type="PANTHER" id="PTHR30143:SF0">
    <property type="entry name" value="2-KETO-4-PENTENOATE HYDRATASE"/>
    <property type="match status" value="1"/>
</dbReference>
<dbReference type="GO" id="GO:0008684">
    <property type="term" value="F:2-oxopent-4-enoate hydratase activity"/>
    <property type="evidence" value="ECO:0007669"/>
    <property type="project" value="TreeGrafter"/>
</dbReference>
<dbReference type="InterPro" id="IPR011234">
    <property type="entry name" value="Fumarylacetoacetase-like_C"/>
</dbReference>
<dbReference type="EMBL" id="FNBW01000002">
    <property type="protein sequence ID" value="SDF23229.1"/>
    <property type="molecule type" value="Genomic_DNA"/>
</dbReference>
<dbReference type="GO" id="GO:0005737">
    <property type="term" value="C:cytoplasm"/>
    <property type="evidence" value="ECO:0007669"/>
    <property type="project" value="TreeGrafter"/>
</dbReference>
<accession>A0A8G2BG94</accession>
<dbReference type="RefSeq" id="WP_175474084.1">
    <property type="nucleotide sequence ID" value="NZ_FNBW01000002.1"/>
</dbReference>
<evidence type="ECO:0000256" key="1">
    <source>
        <dbReference type="ARBA" id="ARBA00023239"/>
    </source>
</evidence>
<evidence type="ECO:0000313" key="4">
    <source>
        <dbReference type="Proteomes" id="UP000198615"/>
    </source>
</evidence>
<keyword evidence="1" id="KW-0456">Lyase</keyword>
<dbReference type="Gene3D" id="3.90.850.10">
    <property type="entry name" value="Fumarylacetoacetase-like, C-terminal domain"/>
    <property type="match status" value="1"/>
</dbReference>
<dbReference type="SUPFAM" id="SSF56529">
    <property type="entry name" value="FAH"/>
    <property type="match status" value="1"/>
</dbReference>
<dbReference type="PANTHER" id="PTHR30143">
    <property type="entry name" value="ACID HYDRATASE"/>
    <property type="match status" value="1"/>
</dbReference>
<gene>
    <name evidence="3" type="ORF">SAMN05660686_00662</name>
</gene>
<sequence>MTSPFAAAMIEARSAGSRITLPQGVPADRAAAFAAQVETLGGLGLGVAGFKVGASGRTGEPTAAPLATDTVFRDHTRIVSTGTRPLWLEAEVAMVVGRDLPCDHGTTQEEVLDAMEGLAAAIEIVEPRIIEWPNIPPLAAMADFQANGGTVVSAVGRSATGVAVEDLKVIFEMGTVHVEVPGKNYPGQDMNRLPTWLVNHMAGWGPEMAARGLKKGDVIITGSWVGVIPAESGETATVTVPGIGSVSVEVAAG</sequence>
<dbReference type="InterPro" id="IPR050772">
    <property type="entry name" value="Hydratase-Decarb/MhpD_sf"/>
</dbReference>
<feature type="domain" description="Fumarylacetoacetase-like C-terminal" evidence="2">
    <location>
        <begin position="73"/>
        <end position="250"/>
    </location>
</feature>
<reference evidence="3 4" key="1">
    <citation type="submission" date="2016-10" db="EMBL/GenBank/DDBJ databases">
        <authorList>
            <person name="Varghese N."/>
            <person name="Submissions S."/>
        </authorList>
    </citation>
    <scope>NUCLEOTIDE SEQUENCE [LARGE SCALE GENOMIC DNA]</scope>
    <source>
        <strain evidence="3 4">DSM 18839</strain>
    </source>
</reference>
<comment type="caution">
    <text evidence="3">The sequence shown here is derived from an EMBL/GenBank/DDBJ whole genome shotgun (WGS) entry which is preliminary data.</text>
</comment>
<name>A0A8G2BG94_9PROT</name>
<dbReference type="AlphaFoldDB" id="A0A8G2BG94"/>
<dbReference type="Pfam" id="PF01557">
    <property type="entry name" value="FAA_hydrolase"/>
    <property type="match status" value="1"/>
</dbReference>
<protein>
    <submittedName>
        <fullName evidence="3">2-keto-4-pentenoate hydratase</fullName>
    </submittedName>
</protein>